<evidence type="ECO:0000259" key="6">
    <source>
        <dbReference type="PROSITE" id="PS50262"/>
    </source>
</evidence>
<evidence type="ECO:0000313" key="8">
    <source>
        <dbReference type="Proteomes" id="UP000261520"/>
    </source>
</evidence>
<evidence type="ECO:0000256" key="1">
    <source>
        <dbReference type="ARBA" id="ARBA00004370"/>
    </source>
</evidence>
<feature type="transmembrane region" description="Helical" evidence="5">
    <location>
        <begin position="6"/>
        <end position="23"/>
    </location>
</feature>
<dbReference type="FunFam" id="1.20.1070.10:FF:000096">
    <property type="entry name" value="Odorant receptor 131-2"/>
    <property type="match status" value="1"/>
</dbReference>
<feature type="transmembrane region" description="Helical" evidence="5">
    <location>
        <begin position="60"/>
        <end position="79"/>
    </location>
</feature>
<dbReference type="InterPro" id="IPR017452">
    <property type="entry name" value="GPCR_Rhodpsn_7TM"/>
</dbReference>
<feature type="transmembrane region" description="Helical" evidence="5">
    <location>
        <begin position="163"/>
        <end position="184"/>
    </location>
</feature>
<proteinExistence type="predicted"/>
<dbReference type="Proteomes" id="UP000261520">
    <property type="component" value="Unplaced"/>
</dbReference>
<feature type="transmembrane region" description="Helical" evidence="5">
    <location>
        <begin position="238"/>
        <end position="258"/>
    </location>
</feature>
<dbReference type="PRINTS" id="PR00237">
    <property type="entry name" value="GPCRRHODOPSN"/>
</dbReference>
<dbReference type="AlphaFoldDB" id="A0A3B4A6P8"/>
<feature type="transmembrane region" description="Helical" evidence="5">
    <location>
        <begin position="30"/>
        <end position="54"/>
    </location>
</feature>
<reference evidence="7" key="1">
    <citation type="submission" date="2025-08" db="UniProtKB">
        <authorList>
            <consortium name="Ensembl"/>
        </authorList>
    </citation>
    <scope>IDENTIFICATION</scope>
</reference>
<dbReference type="STRING" id="409849.ENSPMGP00000012171"/>
<dbReference type="Gene3D" id="1.20.1070.10">
    <property type="entry name" value="Rhodopsin 7-helix transmembrane proteins"/>
    <property type="match status" value="1"/>
</dbReference>
<dbReference type="Pfam" id="PF00001">
    <property type="entry name" value="7tm_1"/>
    <property type="match status" value="1"/>
</dbReference>
<feature type="transmembrane region" description="Helical" evidence="5">
    <location>
        <begin position="100"/>
        <end position="120"/>
    </location>
</feature>
<keyword evidence="3 5" id="KW-1133">Transmembrane helix</keyword>
<organism evidence="7 8">
    <name type="scientific">Periophthalmus magnuspinnatus</name>
    <dbReference type="NCBI Taxonomy" id="409849"/>
    <lineage>
        <taxon>Eukaryota</taxon>
        <taxon>Metazoa</taxon>
        <taxon>Chordata</taxon>
        <taxon>Craniata</taxon>
        <taxon>Vertebrata</taxon>
        <taxon>Euteleostomi</taxon>
        <taxon>Actinopterygii</taxon>
        <taxon>Neopterygii</taxon>
        <taxon>Teleostei</taxon>
        <taxon>Neoteleostei</taxon>
        <taxon>Acanthomorphata</taxon>
        <taxon>Gobiaria</taxon>
        <taxon>Gobiiformes</taxon>
        <taxon>Gobioidei</taxon>
        <taxon>Gobiidae</taxon>
        <taxon>Oxudercinae</taxon>
        <taxon>Periophthalmus</taxon>
    </lineage>
</organism>
<keyword evidence="4 5" id="KW-0472">Membrane</keyword>
<dbReference type="GO" id="GO:0004984">
    <property type="term" value="F:olfactory receptor activity"/>
    <property type="evidence" value="ECO:0007669"/>
    <property type="project" value="TreeGrafter"/>
</dbReference>
<dbReference type="GO" id="GO:0004930">
    <property type="term" value="F:G protein-coupled receptor activity"/>
    <property type="evidence" value="ECO:0007669"/>
    <property type="project" value="InterPro"/>
</dbReference>
<evidence type="ECO:0000313" key="7">
    <source>
        <dbReference type="Ensembl" id="ENSPMGP00000012171.1"/>
    </source>
</evidence>
<dbReference type="Ensembl" id="ENSPMGT00000012987.1">
    <property type="protein sequence ID" value="ENSPMGP00000012171.1"/>
    <property type="gene ID" value="ENSPMGG00000010048.1"/>
</dbReference>
<protein>
    <recommendedName>
        <fullName evidence="6">G-protein coupled receptors family 1 profile domain-containing protein</fullName>
    </recommendedName>
</protein>
<feature type="transmembrane region" description="Helical" evidence="5">
    <location>
        <begin position="205"/>
        <end position="226"/>
    </location>
</feature>
<evidence type="ECO:0000256" key="2">
    <source>
        <dbReference type="ARBA" id="ARBA00022692"/>
    </source>
</evidence>
<dbReference type="PANTHER" id="PTHR26451">
    <property type="entry name" value="G_PROTEIN_RECEP_F1_2 DOMAIN-CONTAINING PROTEIN"/>
    <property type="match status" value="1"/>
</dbReference>
<dbReference type="PANTHER" id="PTHR26451:SF866">
    <property type="entry name" value="ODORANT RECEPTOR-RELATED"/>
    <property type="match status" value="1"/>
</dbReference>
<dbReference type="GO" id="GO:0016020">
    <property type="term" value="C:membrane"/>
    <property type="evidence" value="ECO:0007669"/>
    <property type="project" value="UniProtKB-SubCell"/>
</dbReference>
<dbReference type="InterPro" id="IPR000276">
    <property type="entry name" value="GPCR_Rhodpsn"/>
</dbReference>
<evidence type="ECO:0000256" key="4">
    <source>
        <dbReference type="ARBA" id="ARBA00023136"/>
    </source>
</evidence>
<evidence type="ECO:0000256" key="3">
    <source>
        <dbReference type="ARBA" id="ARBA00022989"/>
    </source>
</evidence>
<accession>A0A3B4A6P8</accession>
<reference evidence="7" key="2">
    <citation type="submission" date="2025-09" db="UniProtKB">
        <authorList>
            <consortium name="Ensembl"/>
        </authorList>
    </citation>
    <scope>IDENTIFICATION</scope>
</reference>
<dbReference type="PROSITE" id="PS50262">
    <property type="entry name" value="G_PROTEIN_RECEP_F1_2"/>
    <property type="match status" value="1"/>
</dbReference>
<sequence length="281" mass="31992">MLPCFLFLYVNAVMLFALLRKPLLLESSRYILFGHLLFTDSLQLLVSMLLYIFAVTMIKMSSYVCIIFTLIAGVTVKMSPLNLAVMSLERYVAICFPLRYINIATTRTTGVAIAVMWSMASLDSFTQLFLFVSSTNTSFTTHCTRQSVFKLHIYTTLNRSFTIMYFVLVSMIIIYSYIAIMVSVKTSSANVCHVDKAHRTVLLHLLQLCLCLTSTLFNMINSSGLWNIDPATAIHVQYALFLGLIMFPKCLSPLLYGLRDNHFRHVLKDCFTFGLERRAKI</sequence>
<dbReference type="InterPro" id="IPR052921">
    <property type="entry name" value="GPCR1_Superfamily_Member"/>
</dbReference>
<dbReference type="GO" id="GO:0005549">
    <property type="term" value="F:odorant binding"/>
    <property type="evidence" value="ECO:0007669"/>
    <property type="project" value="TreeGrafter"/>
</dbReference>
<dbReference type="CDD" id="cd00637">
    <property type="entry name" value="7tm_classA_rhodopsin-like"/>
    <property type="match status" value="1"/>
</dbReference>
<name>A0A3B4A6P8_9GOBI</name>
<keyword evidence="8" id="KW-1185">Reference proteome</keyword>
<evidence type="ECO:0000256" key="5">
    <source>
        <dbReference type="SAM" id="Phobius"/>
    </source>
</evidence>
<keyword evidence="2 5" id="KW-0812">Transmembrane</keyword>
<feature type="domain" description="G-protein coupled receptors family 1 profile" evidence="6">
    <location>
        <begin position="10"/>
        <end position="256"/>
    </location>
</feature>
<comment type="subcellular location">
    <subcellularLocation>
        <location evidence="1">Membrane</location>
    </subcellularLocation>
</comment>
<dbReference type="SUPFAM" id="SSF81321">
    <property type="entry name" value="Family A G protein-coupled receptor-like"/>
    <property type="match status" value="1"/>
</dbReference>